<keyword evidence="6" id="KW-0482">Metalloprotease</keyword>
<dbReference type="Proteomes" id="UP001597260">
    <property type="component" value="Unassembled WGS sequence"/>
</dbReference>
<dbReference type="Gene3D" id="3.40.630.10">
    <property type="entry name" value="Zn peptidases"/>
    <property type="match status" value="1"/>
</dbReference>
<comment type="similarity">
    <text evidence="2">Belongs to the peptidase M14 family.</text>
</comment>
<organism evidence="9 10">
    <name type="scientific">Micromonospora sonneratiae</name>
    <dbReference type="NCBI Taxonomy" id="1184706"/>
    <lineage>
        <taxon>Bacteria</taxon>
        <taxon>Bacillati</taxon>
        <taxon>Actinomycetota</taxon>
        <taxon>Actinomycetes</taxon>
        <taxon>Micromonosporales</taxon>
        <taxon>Micromonosporaceae</taxon>
        <taxon>Micromonospora</taxon>
    </lineage>
</organism>
<protein>
    <submittedName>
        <fullName evidence="9">M14 family zinc carboxypeptidase</fullName>
    </submittedName>
</protein>
<evidence type="ECO:0000256" key="6">
    <source>
        <dbReference type="ARBA" id="ARBA00023049"/>
    </source>
</evidence>
<proteinExistence type="inferred from homology"/>
<dbReference type="PANTHER" id="PTHR11705">
    <property type="entry name" value="PROTEASE FAMILY M14 CARBOXYPEPTIDASE A,B"/>
    <property type="match status" value="1"/>
</dbReference>
<dbReference type="SUPFAM" id="SSF52317">
    <property type="entry name" value="Class I glutamine amidotransferase-like"/>
    <property type="match status" value="1"/>
</dbReference>
<evidence type="ECO:0000256" key="2">
    <source>
        <dbReference type="ARBA" id="ARBA00005988"/>
    </source>
</evidence>
<dbReference type="GO" id="GO:0004180">
    <property type="term" value="F:carboxypeptidase activity"/>
    <property type="evidence" value="ECO:0007669"/>
    <property type="project" value="UniProtKB-KW"/>
</dbReference>
<accession>A0ABW3Y6T7</accession>
<gene>
    <name evidence="9" type="ORF">ACFQ4H_00130</name>
</gene>
<dbReference type="InterPro" id="IPR029062">
    <property type="entry name" value="Class_I_gatase-like"/>
</dbReference>
<feature type="signal peptide" evidence="7">
    <location>
        <begin position="1"/>
        <end position="28"/>
    </location>
</feature>
<feature type="domain" description="Peptidase M14" evidence="8">
    <location>
        <begin position="78"/>
        <end position="275"/>
    </location>
</feature>
<dbReference type="Pfam" id="PF00246">
    <property type="entry name" value="Peptidase_M14"/>
    <property type="match status" value="1"/>
</dbReference>
<comment type="cofactor">
    <cofactor evidence="1">
        <name>Zn(2+)</name>
        <dbReference type="ChEBI" id="CHEBI:29105"/>
    </cofactor>
</comment>
<keyword evidence="9" id="KW-0121">Carboxypeptidase</keyword>
<evidence type="ECO:0000313" key="10">
    <source>
        <dbReference type="Proteomes" id="UP001597260"/>
    </source>
</evidence>
<evidence type="ECO:0000256" key="1">
    <source>
        <dbReference type="ARBA" id="ARBA00001947"/>
    </source>
</evidence>
<comment type="caution">
    <text evidence="9">The sequence shown here is derived from an EMBL/GenBank/DDBJ whole genome shotgun (WGS) entry which is preliminary data.</text>
</comment>
<evidence type="ECO:0000256" key="4">
    <source>
        <dbReference type="ARBA" id="ARBA00022801"/>
    </source>
</evidence>
<keyword evidence="5" id="KW-0862">Zinc</keyword>
<keyword evidence="7" id="KW-0732">Signal</keyword>
<dbReference type="InterPro" id="IPR000834">
    <property type="entry name" value="Peptidase_M14"/>
</dbReference>
<sequence>MRVTTTGRRALAVLATAGLLLVPLRTTAESPAPTPTGATRDWTPVAQTQARNIPTPERYFGFRMGTTGKLAGFPKIKDYLRLIDRNSDRVTYQVAGTTTDGNEYPVLFVSSPGNLRKLDRIVEMNRRLSDPRGLSPEQARALAAQSVPVYMLEATLHSTEVSNTQAVVDIVHRFATEDSDYTRNVLDNVVIMVIPSGNPDGQHRVVDYFNRTAGTDLNRVYPDLYQKYVGHDNNRDWFMFSQPETRIRTNLEKKYRPVVFHAGHQAGTGSPRIWLPTYDEPLSRDIDPITIESANSLGAQVGRALIAEGKKGVQHDDAYGIFFNADVAGYSSYRGTSLFLHEIASARDLAYPFRSADGRPLGPQDRTMRNVAPYDSDTWTLEQMVDYAKTSYYTGLKTVADNARTWLFNNLYQVARNSLSWTGGPRAYVIPAAQRDPYATFELLDILEFGEVEIHRATKAFTANDQRYDAGSYVIWTQQPLGRWADQLLKIEDYPINARKCARCPLIMPYSETTDNLGLLLGVDVDAVPDTFTAKLERVSRIDPARVTMPATPRASGAYLVSPNSYAVGKVLAALQAADVPVFRSEGTFTASGRTFAAGTVIVPPSTQARTVLARVSAETGVPVFATDTTPRVKGFQLKPNTRVGLIRGANNMPGGWLMWMFDQYGVNYQVVGADDYTGGGLTSRYDTIVIADGVTRQRIVTGIDPARHPADFAWARGVGEAGWAQLRAFVQGGGNLVAIGDGADTARELLDLPVRNVVPSNRDDFNVPGALVHNTFDPAVPAAWGMPEQWPVWYYNNSAYQVTSGAGARVAAGYPRQGELLASGYAHGQQTLAGLANVVSFDVGRGHVTIAGSEITFRSWPRSASPLLYNSIYHGPSQPTDVPRFN</sequence>
<reference evidence="10" key="1">
    <citation type="journal article" date="2019" name="Int. J. Syst. Evol. Microbiol.">
        <title>The Global Catalogue of Microorganisms (GCM) 10K type strain sequencing project: providing services to taxonomists for standard genome sequencing and annotation.</title>
        <authorList>
            <consortium name="The Broad Institute Genomics Platform"/>
            <consortium name="The Broad Institute Genome Sequencing Center for Infectious Disease"/>
            <person name="Wu L."/>
            <person name="Ma J."/>
        </authorList>
    </citation>
    <scope>NUCLEOTIDE SEQUENCE [LARGE SCALE GENOMIC DNA]</scope>
    <source>
        <strain evidence="10">JCM 31037</strain>
    </source>
</reference>
<keyword evidence="10" id="KW-1185">Reference proteome</keyword>
<evidence type="ECO:0000313" key="9">
    <source>
        <dbReference type="EMBL" id="MFD1319513.1"/>
    </source>
</evidence>
<dbReference type="PANTHER" id="PTHR11705:SF143">
    <property type="entry name" value="SLL0236 PROTEIN"/>
    <property type="match status" value="1"/>
</dbReference>
<keyword evidence="4" id="KW-0378">Hydrolase</keyword>
<feature type="chain" id="PRO_5047344339" evidence="7">
    <location>
        <begin position="29"/>
        <end position="887"/>
    </location>
</feature>
<dbReference type="EMBL" id="JBHTMP010000001">
    <property type="protein sequence ID" value="MFD1319513.1"/>
    <property type="molecule type" value="Genomic_DNA"/>
</dbReference>
<evidence type="ECO:0000256" key="7">
    <source>
        <dbReference type="SAM" id="SignalP"/>
    </source>
</evidence>
<evidence type="ECO:0000256" key="5">
    <source>
        <dbReference type="ARBA" id="ARBA00022833"/>
    </source>
</evidence>
<keyword evidence="3" id="KW-0645">Protease</keyword>
<evidence type="ECO:0000256" key="3">
    <source>
        <dbReference type="ARBA" id="ARBA00022670"/>
    </source>
</evidence>
<evidence type="ECO:0000259" key="8">
    <source>
        <dbReference type="Pfam" id="PF00246"/>
    </source>
</evidence>
<name>A0ABW3Y6T7_9ACTN</name>
<dbReference type="SUPFAM" id="SSF53187">
    <property type="entry name" value="Zn-dependent exopeptidases"/>
    <property type="match status" value="1"/>
</dbReference>